<evidence type="ECO:0000256" key="10">
    <source>
        <dbReference type="ARBA" id="ARBA00023136"/>
    </source>
</evidence>
<comment type="cofactor">
    <cofactor evidence="1 11">
        <name>Zn(2+)</name>
        <dbReference type="ChEBI" id="CHEBI:29105"/>
    </cofactor>
</comment>
<reference evidence="13 14" key="1">
    <citation type="submission" date="2018-11" db="EMBL/GenBank/DDBJ databases">
        <title>Genome sequencing of Lautropia sp. KCOM 2505 (= ChDC F240).</title>
        <authorList>
            <person name="Kook J.-K."/>
            <person name="Park S.-N."/>
            <person name="Lim Y.K."/>
        </authorList>
    </citation>
    <scope>NUCLEOTIDE SEQUENCE [LARGE SCALE GENOMIC DNA]</scope>
    <source>
        <strain evidence="13 14">KCOM 2505</strain>
    </source>
</reference>
<keyword evidence="9 11" id="KW-0482">Metalloprotease</keyword>
<dbReference type="NCBIfam" id="TIGR00054">
    <property type="entry name" value="RIP metalloprotease RseP"/>
    <property type="match status" value="1"/>
</dbReference>
<dbReference type="Pfam" id="PF17820">
    <property type="entry name" value="PDZ_6"/>
    <property type="match status" value="2"/>
</dbReference>
<evidence type="ECO:0000313" key="13">
    <source>
        <dbReference type="EMBL" id="RRN45469.1"/>
    </source>
</evidence>
<evidence type="ECO:0000256" key="2">
    <source>
        <dbReference type="ARBA" id="ARBA00004141"/>
    </source>
</evidence>
<dbReference type="GO" id="GO:0046872">
    <property type="term" value="F:metal ion binding"/>
    <property type="evidence" value="ECO:0007669"/>
    <property type="project" value="UniProtKB-KW"/>
</dbReference>
<dbReference type="SUPFAM" id="SSF50156">
    <property type="entry name" value="PDZ domain-like"/>
    <property type="match status" value="2"/>
</dbReference>
<dbReference type="InterPro" id="IPR004387">
    <property type="entry name" value="Pept_M50_Zn"/>
</dbReference>
<evidence type="ECO:0000256" key="6">
    <source>
        <dbReference type="ARBA" id="ARBA00022801"/>
    </source>
</evidence>
<accession>A0A3R8NCH7</accession>
<dbReference type="InterPro" id="IPR001478">
    <property type="entry name" value="PDZ"/>
</dbReference>
<organism evidence="13 14">
    <name type="scientific">Lautropia dentalis</name>
    <dbReference type="NCBI Taxonomy" id="2490857"/>
    <lineage>
        <taxon>Bacteria</taxon>
        <taxon>Pseudomonadati</taxon>
        <taxon>Pseudomonadota</taxon>
        <taxon>Betaproteobacteria</taxon>
        <taxon>Burkholderiales</taxon>
        <taxon>Burkholderiaceae</taxon>
        <taxon>Lautropia</taxon>
    </lineage>
</organism>
<dbReference type="GO" id="GO:0016020">
    <property type="term" value="C:membrane"/>
    <property type="evidence" value="ECO:0007669"/>
    <property type="project" value="UniProtKB-SubCell"/>
</dbReference>
<dbReference type="CDD" id="cd06163">
    <property type="entry name" value="S2P-M50_PDZ_RseP-like"/>
    <property type="match status" value="2"/>
</dbReference>
<keyword evidence="8 11" id="KW-1133">Transmembrane helix</keyword>
<dbReference type="RefSeq" id="WP_125094898.1">
    <property type="nucleotide sequence ID" value="NZ_RRUE01000001.1"/>
</dbReference>
<feature type="transmembrane region" description="Helical" evidence="11">
    <location>
        <begin position="426"/>
        <end position="444"/>
    </location>
</feature>
<keyword evidence="11" id="KW-0479">Metal-binding</keyword>
<evidence type="ECO:0000256" key="3">
    <source>
        <dbReference type="ARBA" id="ARBA00007931"/>
    </source>
</evidence>
<dbReference type="GO" id="GO:0006508">
    <property type="term" value="P:proteolysis"/>
    <property type="evidence" value="ECO:0007669"/>
    <property type="project" value="UniProtKB-KW"/>
</dbReference>
<feature type="transmembrane region" description="Helical" evidence="11">
    <location>
        <begin position="96"/>
        <end position="117"/>
    </location>
</feature>
<dbReference type="AlphaFoldDB" id="A0A3R8NCH7"/>
<keyword evidence="14" id="KW-1185">Reference proteome</keyword>
<keyword evidence="5 11" id="KW-0812">Transmembrane</keyword>
<proteinExistence type="inferred from homology"/>
<evidence type="ECO:0000256" key="5">
    <source>
        <dbReference type="ARBA" id="ARBA00022692"/>
    </source>
</evidence>
<evidence type="ECO:0000256" key="9">
    <source>
        <dbReference type="ARBA" id="ARBA00023049"/>
    </source>
</evidence>
<dbReference type="PANTHER" id="PTHR42837">
    <property type="entry name" value="REGULATOR OF SIGMA-E PROTEASE RSEP"/>
    <property type="match status" value="1"/>
</dbReference>
<feature type="domain" description="PDZ" evidence="12">
    <location>
        <begin position="199"/>
        <end position="249"/>
    </location>
</feature>
<dbReference type="PANTHER" id="PTHR42837:SF2">
    <property type="entry name" value="MEMBRANE METALLOPROTEASE ARASP2, CHLOROPLASTIC-RELATED"/>
    <property type="match status" value="1"/>
</dbReference>
<name>A0A3R8NCH7_9BURK</name>
<keyword evidence="6 11" id="KW-0378">Hydrolase</keyword>
<evidence type="ECO:0000256" key="11">
    <source>
        <dbReference type="RuleBase" id="RU362031"/>
    </source>
</evidence>
<evidence type="ECO:0000259" key="12">
    <source>
        <dbReference type="PROSITE" id="PS50106"/>
    </source>
</evidence>
<dbReference type="InterPro" id="IPR008915">
    <property type="entry name" value="Peptidase_M50"/>
</dbReference>
<keyword evidence="10 11" id="KW-0472">Membrane</keyword>
<sequence>MTTLIAFLFALGVLVFVHELGHYLVARWCGVKILRFSIGFGKPLLTWKVGRDQTEWSLSPIPLGGYVRMLDEEEGTPIDPPEVHRAFNRLSLPKRAAVVVAGPAANFLLAIVLYAVLGMSGLQEPAPVLATPAAGTAAATAGVQEGDRVLAIDGQPVQSFGDLRLKMIDAIVERQPIVLQVANGGAEREVRIATDGLPAGELERDFTRTLGVELKAGVVQVGFLEENSPAAKAGLQVGDQILTLDGQPVARAQQLIQQVQAADDSKPLQLGVRRGTEMLTLAVKPQLTYEPDAQDASAPPHRKGRIGAGLAQQFEMVTVDLGPLQALAYGANKTWEMSAFSLRMLGKMVMGSLSWKNLSGPVAIADYAGQSAAIGWFAYVGFMALISVSLGVLNLLPVPVLDGGRLVYYALEALKGSPFSERFRQVTQQVGLVMVVGLMIVALFNDLSRLLG</sequence>
<dbReference type="Proteomes" id="UP000270261">
    <property type="component" value="Unassembled WGS sequence"/>
</dbReference>
<keyword evidence="4 13" id="KW-0645">Protease</keyword>
<dbReference type="EC" id="3.4.24.-" evidence="11"/>
<feature type="transmembrane region" description="Helical" evidence="11">
    <location>
        <begin position="376"/>
        <end position="396"/>
    </location>
</feature>
<dbReference type="Gene3D" id="2.30.42.10">
    <property type="match status" value="2"/>
</dbReference>
<evidence type="ECO:0000256" key="7">
    <source>
        <dbReference type="ARBA" id="ARBA00022833"/>
    </source>
</evidence>
<comment type="similarity">
    <text evidence="3 11">Belongs to the peptidase M50B family.</text>
</comment>
<dbReference type="GO" id="GO:0004222">
    <property type="term" value="F:metalloendopeptidase activity"/>
    <property type="evidence" value="ECO:0007669"/>
    <property type="project" value="InterPro"/>
</dbReference>
<evidence type="ECO:0000256" key="8">
    <source>
        <dbReference type="ARBA" id="ARBA00022989"/>
    </source>
</evidence>
<dbReference type="PROSITE" id="PS50106">
    <property type="entry name" value="PDZ"/>
    <property type="match status" value="1"/>
</dbReference>
<comment type="subcellular location">
    <subcellularLocation>
        <location evidence="2">Membrane</location>
        <topology evidence="2">Multi-pass membrane protein</topology>
    </subcellularLocation>
</comment>
<evidence type="ECO:0000256" key="4">
    <source>
        <dbReference type="ARBA" id="ARBA00022670"/>
    </source>
</evidence>
<comment type="caution">
    <text evidence="13">The sequence shown here is derived from an EMBL/GenBank/DDBJ whole genome shotgun (WGS) entry which is preliminary data.</text>
</comment>
<dbReference type="Pfam" id="PF02163">
    <property type="entry name" value="Peptidase_M50"/>
    <property type="match status" value="1"/>
</dbReference>
<keyword evidence="7 11" id="KW-0862">Zinc</keyword>
<dbReference type="SMART" id="SM00228">
    <property type="entry name" value="PDZ"/>
    <property type="match status" value="2"/>
</dbReference>
<evidence type="ECO:0000313" key="14">
    <source>
        <dbReference type="Proteomes" id="UP000270261"/>
    </source>
</evidence>
<dbReference type="EMBL" id="RRUE01000001">
    <property type="protein sequence ID" value="RRN45469.1"/>
    <property type="molecule type" value="Genomic_DNA"/>
</dbReference>
<protein>
    <recommendedName>
        <fullName evidence="11">Zinc metalloprotease</fullName>
        <ecNumber evidence="11">3.4.24.-</ecNumber>
    </recommendedName>
</protein>
<dbReference type="InterPro" id="IPR036034">
    <property type="entry name" value="PDZ_sf"/>
</dbReference>
<evidence type="ECO:0000256" key="1">
    <source>
        <dbReference type="ARBA" id="ARBA00001947"/>
    </source>
</evidence>
<dbReference type="InterPro" id="IPR041489">
    <property type="entry name" value="PDZ_6"/>
</dbReference>
<gene>
    <name evidence="13" type="primary">rseP</name>
    <name evidence="13" type="ORF">EHV23_04560</name>
</gene>
<dbReference type="OrthoDB" id="9782003at2"/>